<comment type="subcellular location">
    <subcellularLocation>
        <location evidence="2">Cell membrane</location>
        <topology evidence="2">Multi-pass membrane protein</topology>
    </subcellularLocation>
</comment>
<dbReference type="GO" id="GO:0006508">
    <property type="term" value="P:proteolysis"/>
    <property type="evidence" value="ECO:0007669"/>
    <property type="project" value="UniProtKB-KW"/>
</dbReference>
<dbReference type="AlphaFoldDB" id="A0A1Y6K107"/>
<dbReference type="Proteomes" id="UP000195514">
    <property type="component" value="Chromosome I"/>
</dbReference>
<keyword evidence="7" id="KW-0479">Metal-binding</keyword>
<evidence type="ECO:0000256" key="2">
    <source>
        <dbReference type="ARBA" id="ARBA00004651"/>
    </source>
</evidence>
<reference evidence="15" key="1">
    <citation type="submission" date="2017-05" db="EMBL/GenBank/DDBJ databases">
        <authorList>
            <person name="Kirkegaard R."/>
            <person name="Mcilroy J S."/>
        </authorList>
    </citation>
    <scope>NUCLEOTIDE SEQUENCE [LARGE SCALE GENOMIC DNA]</scope>
</reference>
<keyword evidence="8 14" id="KW-0378">Hydrolase</keyword>
<sequence length="213" mass="23583">MLFNLSVPVLISRIITLLIAFTVHEFAHAATADALGDSTPRLHGRLTLNPLAHLDMMGTITLLFAGFGWAKPVPINPYELRRKTSAGVMLVSIAGPVSNLLLALIAAIPLRWAPLTMSSGPILPGAGAFLLEFLYINLALFLFNLIPLAPLDGEKVITYFLPKHWATFYDRIRPYSPLILLAIIFVLPIFGLDLIYLVIRKPLMGLTRFLINW</sequence>
<evidence type="ECO:0000256" key="6">
    <source>
        <dbReference type="ARBA" id="ARBA00022692"/>
    </source>
</evidence>
<keyword evidence="10 13" id="KW-1133">Transmembrane helix</keyword>
<keyword evidence="11 14" id="KW-0482">Metalloprotease</keyword>
<evidence type="ECO:0000256" key="13">
    <source>
        <dbReference type="SAM" id="Phobius"/>
    </source>
</evidence>
<name>A0A1Y6K107_9CHLR</name>
<dbReference type="InterPro" id="IPR044537">
    <property type="entry name" value="Rip2-like"/>
</dbReference>
<evidence type="ECO:0000313" key="15">
    <source>
        <dbReference type="Proteomes" id="UP000195514"/>
    </source>
</evidence>
<dbReference type="PANTHER" id="PTHR35864:SF1">
    <property type="entry name" value="ZINC METALLOPROTEASE YWHC-RELATED"/>
    <property type="match status" value="1"/>
</dbReference>
<dbReference type="CDD" id="cd06158">
    <property type="entry name" value="S2P-M50_like_1"/>
    <property type="match status" value="1"/>
</dbReference>
<dbReference type="GO" id="GO:0046872">
    <property type="term" value="F:metal ion binding"/>
    <property type="evidence" value="ECO:0007669"/>
    <property type="project" value="UniProtKB-KW"/>
</dbReference>
<dbReference type="GO" id="GO:0008237">
    <property type="term" value="F:metallopeptidase activity"/>
    <property type="evidence" value="ECO:0007669"/>
    <property type="project" value="UniProtKB-KW"/>
</dbReference>
<dbReference type="GO" id="GO:0005886">
    <property type="term" value="C:plasma membrane"/>
    <property type="evidence" value="ECO:0007669"/>
    <property type="project" value="UniProtKB-SubCell"/>
</dbReference>
<evidence type="ECO:0000256" key="10">
    <source>
        <dbReference type="ARBA" id="ARBA00022989"/>
    </source>
</evidence>
<evidence type="ECO:0000313" key="14">
    <source>
        <dbReference type="EMBL" id="SMX53334.1"/>
    </source>
</evidence>
<protein>
    <submittedName>
        <fullName evidence="14">Putative zinc metalloprotease YwhC</fullName>
        <ecNumber evidence="14">3.4.24.-</ecNumber>
    </submittedName>
</protein>
<proteinExistence type="inferred from homology"/>
<keyword evidence="15" id="KW-1185">Reference proteome</keyword>
<evidence type="ECO:0000256" key="7">
    <source>
        <dbReference type="ARBA" id="ARBA00022723"/>
    </source>
</evidence>
<feature type="transmembrane region" description="Helical" evidence="13">
    <location>
        <begin position="6"/>
        <end position="27"/>
    </location>
</feature>
<dbReference type="RefSeq" id="WP_087861278.1">
    <property type="nucleotide sequence ID" value="NZ_LT859958.1"/>
</dbReference>
<feature type="transmembrane region" description="Helical" evidence="13">
    <location>
        <begin position="48"/>
        <end position="69"/>
    </location>
</feature>
<dbReference type="EMBL" id="LT859958">
    <property type="protein sequence ID" value="SMX53334.1"/>
    <property type="molecule type" value="Genomic_DNA"/>
</dbReference>
<keyword evidence="6 13" id="KW-0812">Transmembrane</keyword>
<dbReference type="OrthoDB" id="9800627at2"/>
<evidence type="ECO:0000256" key="3">
    <source>
        <dbReference type="ARBA" id="ARBA00007931"/>
    </source>
</evidence>
<organism evidence="14 15">
    <name type="scientific">Candidatus Brevifilum fermentans</name>
    <dbReference type="NCBI Taxonomy" id="1986204"/>
    <lineage>
        <taxon>Bacteria</taxon>
        <taxon>Bacillati</taxon>
        <taxon>Chloroflexota</taxon>
        <taxon>Anaerolineae</taxon>
        <taxon>Anaerolineales</taxon>
        <taxon>Anaerolineaceae</taxon>
        <taxon>Candidatus Brevifilum</taxon>
    </lineage>
</organism>
<feature type="transmembrane region" description="Helical" evidence="13">
    <location>
        <begin position="89"/>
        <end position="110"/>
    </location>
</feature>
<evidence type="ECO:0000256" key="4">
    <source>
        <dbReference type="ARBA" id="ARBA00022475"/>
    </source>
</evidence>
<evidence type="ECO:0000256" key="12">
    <source>
        <dbReference type="ARBA" id="ARBA00023136"/>
    </source>
</evidence>
<keyword evidence="12 13" id="KW-0472">Membrane</keyword>
<dbReference type="EC" id="3.4.24.-" evidence="14"/>
<gene>
    <name evidence="14" type="primary">ywhC</name>
    <name evidence="14" type="ORF">CFX1CAM_0268</name>
</gene>
<dbReference type="KEGG" id="abat:CFX1CAM_0268"/>
<evidence type="ECO:0000256" key="5">
    <source>
        <dbReference type="ARBA" id="ARBA00022670"/>
    </source>
</evidence>
<evidence type="ECO:0000256" key="11">
    <source>
        <dbReference type="ARBA" id="ARBA00023049"/>
    </source>
</evidence>
<dbReference type="InterPro" id="IPR052348">
    <property type="entry name" value="Metallopeptidase_M50B"/>
</dbReference>
<feature type="transmembrane region" description="Helical" evidence="13">
    <location>
        <begin position="178"/>
        <end position="199"/>
    </location>
</feature>
<feature type="transmembrane region" description="Helical" evidence="13">
    <location>
        <begin position="122"/>
        <end position="146"/>
    </location>
</feature>
<evidence type="ECO:0000256" key="9">
    <source>
        <dbReference type="ARBA" id="ARBA00022833"/>
    </source>
</evidence>
<evidence type="ECO:0000256" key="8">
    <source>
        <dbReference type="ARBA" id="ARBA00022801"/>
    </source>
</evidence>
<accession>A0A1Y6K107</accession>
<keyword evidence="4" id="KW-1003">Cell membrane</keyword>
<dbReference type="PANTHER" id="PTHR35864">
    <property type="entry name" value="ZINC METALLOPROTEASE MJ0611-RELATED"/>
    <property type="match status" value="1"/>
</dbReference>
<keyword evidence="5 14" id="KW-0645">Protease</keyword>
<comment type="cofactor">
    <cofactor evidence="1">
        <name>Zn(2+)</name>
        <dbReference type="ChEBI" id="CHEBI:29105"/>
    </cofactor>
</comment>
<comment type="similarity">
    <text evidence="3">Belongs to the peptidase M50B family.</text>
</comment>
<keyword evidence="9" id="KW-0862">Zinc</keyword>
<evidence type="ECO:0000256" key="1">
    <source>
        <dbReference type="ARBA" id="ARBA00001947"/>
    </source>
</evidence>